<keyword evidence="3" id="KW-0815">Transposition</keyword>
<feature type="domain" description="Transposase putative helix-turn-helix" evidence="11">
    <location>
        <begin position="1"/>
        <end position="44"/>
    </location>
</feature>
<evidence type="ECO:0000256" key="7">
    <source>
        <dbReference type="ARBA" id="ARBA00023172"/>
    </source>
</evidence>
<accession>A0A125DMA3</accession>
<proteinExistence type="inferred from homology"/>
<evidence type="ECO:0000256" key="1">
    <source>
        <dbReference type="ARBA" id="ARBA00008761"/>
    </source>
</evidence>
<evidence type="ECO:0000259" key="11">
    <source>
        <dbReference type="Pfam" id="PF12323"/>
    </source>
</evidence>
<organism evidence="12 13">
    <name type="scientific">Burkholderia ubonensis</name>
    <dbReference type="NCBI Taxonomy" id="101571"/>
    <lineage>
        <taxon>Bacteria</taxon>
        <taxon>Pseudomonadati</taxon>
        <taxon>Pseudomonadota</taxon>
        <taxon>Betaproteobacteria</taxon>
        <taxon>Burkholderiales</taxon>
        <taxon>Burkholderiaceae</taxon>
        <taxon>Burkholderia</taxon>
        <taxon>Burkholderia cepacia complex</taxon>
    </lineage>
</organism>
<dbReference type="GO" id="GO:0003677">
    <property type="term" value="F:DNA binding"/>
    <property type="evidence" value="ECO:0007669"/>
    <property type="project" value="UniProtKB-KW"/>
</dbReference>
<sequence>MLRTHKIRLVPTDAQVNHLARACGVARFAWNWALARWQAQYEAHRLNPALAKPNEGALRRELNALKRTEFPWMLEVTKCAPQEAIINLGKAYQNWFGSLSGKRRGPKVHAPQFKKKGQRDSFKCSAGTFDVDASRIRIPNLGWVRMRESLRFAGRPVSVTVSRTAHAWFAAITLETEDTPARCESQAAVGVDLGLKALATFSDGTEVQGPKALGTLLQRLRRLSRAHSRKEKGSANRRKSAQRLARLHWRISNVRQDALHKLTHRLTANYGFMAIEDLNVKGMLSNRRLARHIADAGFGEFRRQLEYKAAQRGTLVEVVDRWYPSSKRCSACGAIHEALTLADRAWGCGACGVVHDRDLNAARNLLAEGIRLAATISVPGAGMTVCGEEGSGSGRKTRTKPASMKQTVKHNAAPRPPYA</sequence>
<feature type="domain" description="Probable transposase IS891/IS1136/IS1341" evidence="9">
    <location>
        <begin position="172"/>
        <end position="286"/>
    </location>
</feature>
<gene>
    <name evidence="12" type="ORF">WL29_20640</name>
</gene>
<evidence type="ECO:0000259" key="10">
    <source>
        <dbReference type="Pfam" id="PF07282"/>
    </source>
</evidence>
<dbReference type="InterPro" id="IPR001959">
    <property type="entry name" value="Transposase"/>
</dbReference>
<reference evidence="12 13" key="1">
    <citation type="submission" date="2015-11" db="EMBL/GenBank/DDBJ databases">
        <title>Expanding the genomic diversity of Burkholderia species for the development of highly accurate diagnostics.</title>
        <authorList>
            <person name="Sahl J."/>
            <person name="Keim P."/>
            <person name="Wagner D."/>
        </authorList>
    </citation>
    <scope>NUCLEOTIDE SEQUENCE [LARGE SCALE GENOMIC DNA]</scope>
    <source>
        <strain evidence="12 13">MSMB2087WGS</strain>
    </source>
</reference>
<dbReference type="RefSeq" id="WP_060191947.1">
    <property type="nucleotide sequence ID" value="NZ_LPHD01000049.1"/>
</dbReference>
<comment type="similarity">
    <text evidence="2">In the N-terminal section; belongs to the transposase 2 family.</text>
</comment>
<dbReference type="GO" id="GO:0032196">
    <property type="term" value="P:transposition"/>
    <property type="evidence" value="ECO:0007669"/>
    <property type="project" value="UniProtKB-KW"/>
</dbReference>
<dbReference type="Proteomes" id="UP000060630">
    <property type="component" value="Unassembled WGS sequence"/>
</dbReference>
<dbReference type="NCBIfam" id="TIGR01766">
    <property type="entry name" value="IS200/IS605 family accessory protein TnpB-like domain"/>
    <property type="match status" value="1"/>
</dbReference>
<dbReference type="GO" id="GO:0046872">
    <property type="term" value="F:metal ion binding"/>
    <property type="evidence" value="ECO:0007669"/>
    <property type="project" value="UniProtKB-KW"/>
</dbReference>
<dbReference type="InterPro" id="IPR051399">
    <property type="entry name" value="RNA-guided_DNA_endo/Transpos"/>
</dbReference>
<dbReference type="Pfam" id="PF07282">
    <property type="entry name" value="Cas12f1-like_TNB"/>
    <property type="match status" value="1"/>
</dbReference>
<evidence type="ECO:0000256" key="6">
    <source>
        <dbReference type="ARBA" id="ARBA00023125"/>
    </source>
</evidence>
<protein>
    <submittedName>
        <fullName evidence="12">Transposase</fullName>
    </submittedName>
</protein>
<keyword evidence="5" id="KW-0862">Zinc</keyword>
<dbReference type="EMBL" id="LPHD01000049">
    <property type="protein sequence ID" value="KWA83775.1"/>
    <property type="molecule type" value="Genomic_DNA"/>
</dbReference>
<dbReference type="InterPro" id="IPR010095">
    <property type="entry name" value="Cas12f1-like_TNB"/>
</dbReference>
<dbReference type="Pfam" id="PF12323">
    <property type="entry name" value="HTH_OrfB_IS605"/>
    <property type="match status" value="1"/>
</dbReference>
<name>A0A125DMA3_9BURK</name>
<comment type="caution">
    <text evidence="12">The sequence shown here is derived from an EMBL/GenBank/DDBJ whole genome shotgun (WGS) entry which is preliminary data.</text>
</comment>
<dbReference type="PANTHER" id="PTHR30405">
    <property type="entry name" value="TRANSPOSASE"/>
    <property type="match status" value="1"/>
</dbReference>
<evidence type="ECO:0000256" key="8">
    <source>
        <dbReference type="SAM" id="MobiDB-lite"/>
    </source>
</evidence>
<dbReference type="GO" id="GO:0006310">
    <property type="term" value="P:DNA recombination"/>
    <property type="evidence" value="ECO:0007669"/>
    <property type="project" value="UniProtKB-KW"/>
</dbReference>
<dbReference type="NCBIfam" id="NF040570">
    <property type="entry name" value="guided_TnpB"/>
    <property type="match status" value="1"/>
</dbReference>
<evidence type="ECO:0000256" key="4">
    <source>
        <dbReference type="ARBA" id="ARBA00022723"/>
    </source>
</evidence>
<comment type="similarity">
    <text evidence="1">In the C-terminal section; belongs to the transposase 35 family.</text>
</comment>
<evidence type="ECO:0000256" key="3">
    <source>
        <dbReference type="ARBA" id="ARBA00022578"/>
    </source>
</evidence>
<feature type="region of interest" description="Disordered" evidence="8">
    <location>
        <begin position="387"/>
        <end position="419"/>
    </location>
</feature>
<keyword evidence="4" id="KW-0479">Metal-binding</keyword>
<keyword evidence="7" id="KW-0233">DNA recombination</keyword>
<keyword evidence="6" id="KW-0238">DNA-binding</keyword>
<dbReference type="PANTHER" id="PTHR30405:SF25">
    <property type="entry name" value="RNA-GUIDED DNA ENDONUCLEASE INSQ-RELATED"/>
    <property type="match status" value="1"/>
</dbReference>
<evidence type="ECO:0000259" key="9">
    <source>
        <dbReference type="Pfam" id="PF01385"/>
    </source>
</evidence>
<feature type="domain" description="Cas12f1-like TNB" evidence="10">
    <location>
        <begin position="298"/>
        <end position="365"/>
    </location>
</feature>
<dbReference type="InterPro" id="IPR021027">
    <property type="entry name" value="Transposase_put_HTH"/>
</dbReference>
<dbReference type="Pfam" id="PF01385">
    <property type="entry name" value="OrfB_IS605"/>
    <property type="match status" value="1"/>
</dbReference>
<evidence type="ECO:0000313" key="13">
    <source>
        <dbReference type="Proteomes" id="UP000060630"/>
    </source>
</evidence>
<dbReference type="AlphaFoldDB" id="A0A125DMA3"/>
<evidence type="ECO:0000313" key="12">
    <source>
        <dbReference type="EMBL" id="KWA83775.1"/>
    </source>
</evidence>
<evidence type="ECO:0000256" key="2">
    <source>
        <dbReference type="ARBA" id="ARBA00011044"/>
    </source>
</evidence>
<evidence type="ECO:0000256" key="5">
    <source>
        <dbReference type="ARBA" id="ARBA00022833"/>
    </source>
</evidence>